<gene>
    <name evidence="3" type="ORF">CYCME_0375</name>
</gene>
<organism evidence="3 4">
    <name type="scientific">Cycloclasticus zancles 78-ME</name>
    <dbReference type="NCBI Taxonomy" id="1198232"/>
    <lineage>
        <taxon>Bacteria</taxon>
        <taxon>Pseudomonadati</taxon>
        <taxon>Pseudomonadota</taxon>
        <taxon>Gammaproteobacteria</taxon>
        <taxon>Thiotrichales</taxon>
        <taxon>Piscirickettsiaceae</taxon>
        <taxon>Cycloclasticus</taxon>
    </lineage>
</organism>
<protein>
    <submittedName>
        <fullName evidence="3">Uncharacterized protein</fullName>
    </submittedName>
</protein>
<dbReference type="RefSeq" id="WP_015006852.1">
    <property type="nucleotide sequence ID" value="NC_021917.1"/>
</dbReference>
<reference evidence="4" key="2">
    <citation type="journal article" date="2016" name="Environ. Microbiol. Rep.">
        <title>Analysis of defence systems and a conjugative IncP-1 plasmid in the marine polyaromatic hydrocarbons-degrading bacterium Cycloclasticus sp. 78-ME.</title>
        <authorList>
            <person name="Yakimov M.M."/>
            <person name="Crisafi F."/>
            <person name="Messina E."/>
            <person name="Smedile F."/>
            <person name="Lopatina A."/>
            <person name="Denaro R."/>
            <person name="Pieper D.H."/>
            <person name="Golyshin P.N."/>
            <person name="Giuliano L."/>
        </authorList>
    </citation>
    <scope>NUCLEOTIDE SEQUENCE [LARGE SCALE GENOMIC DNA]</scope>
    <source>
        <strain evidence="4">78-ME</strain>
    </source>
</reference>
<feature type="transmembrane region" description="Helical" evidence="2">
    <location>
        <begin position="6"/>
        <end position="25"/>
    </location>
</feature>
<evidence type="ECO:0000313" key="4">
    <source>
        <dbReference type="Proteomes" id="UP000015380"/>
    </source>
</evidence>
<accession>S5TD48</accession>
<dbReference type="HOGENOM" id="CLU_1164353_0_0_6"/>
<feature type="compositionally biased region" description="Acidic residues" evidence="1">
    <location>
        <begin position="221"/>
        <end position="238"/>
    </location>
</feature>
<evidence type="ECO:0000256" key="2">
    <source>
        <dbReference type="SAM" id="Phobius"/>
    </source>
</evidence>
<keyword evidence="4" id="KW-1185">Reference proteome</keyword>
<dbReference type="KEGG" id="cza:CYCME_0375"/>
<dbReference type="Proteomes" id="UP000015380">
    <property type="component" value="Chromosome"/>
</dbReference>
<evidence type="ECO:0000256" key="1">
    <source>
        <dbReference type="SAM" id="MobiDB-lite"/>
    </source>
</evidence>
<evidence type="ECO:0000313" key="3">
    <source>
        <dbReference type="EMBL" id="AGS38717.1"/>
    </source>
</evidence>
<proteinExistence type="predicted"/>
<dbReference type="EMBL" id="CP005996">
    <property type="protein sequence ID" value="AGS38717.1"/>
    <property type="molecule type" value="Genomic_DNA"/>
</dbReference>
<keyword evidence="2" id="KW-0472">Membrane</keyword>
<keyword evidence="2" id="KW-0812">Transmembrane</keyword>
<name>S5TD48_9GAMM</name>
<feature type="compositionally biased region" description="Acidic residues" evidence="1">
    <location>
        <begin position="170"/>
        <end position="183"/>
    </location>
</feature>
<sequence length="238" mass="25539">MSESFLILLIELVFVLTAIVGLLLFKVYKKKEALQSQITGLVKKVDKEAQGRKETLENTFKAQGIAADQAGQNADRLVGAEANCVKKFAVAQLSLDSKDIASFSEAVYGLSAEHLDVGLLNAEILSSTQVPVAPVVQPVQPVQTTVGSEQESVQVNDDIEVSLDLDALADSDSADDDAGEQSESDVKSVNTATPTIEPEAEEELEIGQLDGHVEVLRSPDTTEDSDEPVEEEAELKKD</sequence>
<dbReference type="PATRIC" id="fig|1198232.3.peg.380"/>
<reference evidence="3 4" key="1">
    <citation type="submission" date="2013-05" db="EMBL/GenBank/DDBJ databases">
        <title>Between feast and famine: a lifestyle of most important marine PAH-degrading bacterium Cycloclasticus sp. 7ME.</title>
        <authorList>
            <person name="Yakimov M.M."/>
            <person name="Messina E."/>
            <person name="Genovese M."/>
            <person name="Denaro R."/>
            <person name="Crisafi F."/>
            <person name="Russo D."/>
            <person name="Cappello S."/>
            <person name="Santisi S."/>
            <person name="Smedile F."/>
            <person name="Golyshina O.V."/>
            <person name="Tran H."/>
            <person name="Pieper D.H."/>
            <person name="Golyshin P.N."/>
            <person name="Giuliano L."/>
        </authorList>
    </citation>
    <scope>NUCLEOTIDE SEQUENCE [LARGE SCALE GENOMIC DNA]</scope>
    <source>
        <strain evidence="3 4">78-ME</strain>
    </source>
</reference>
<feature type="region of interest" description="Disordered" evidence="1">
    <location>
        <begin position="170"/>
        <end position="238"/>
    </location>
</feature>
<dbReference type="AlphaFoldDB" id="S5TD48"/>
<keyword evidence="2" id="KW-1133">Transmembrane helix</keyword>